<dbReference type="InterPro" id="IPR037912">
    <property type="entry name" value="MCRS1"/>
</dbReference>
<evidence type="ECO:0000259" key="2">
    <source>
        <dbReference type="PROSITE" id="PS50006"/>
    </source>
</evidence>
<dbReference type="OrthoDB" id="10262769at2759"/>
<feature type="region of interest" description="Disordered" evidence="1">
    <location>
        <begin position="141"/>
        <end position="161"/>
    </location>
</feature>
<dbReference type="EMBL" id="JABFUD020000015">
    <property type="protein sequence ID" value="KAI5069157.1"/>
    <property type="molecule type" value="Genomic_DNA"/>
</dbReference>
<dbReference type="GO" id="GO:0045944">
    <property type="term" value="P:positive regulation of transcription by RNA polymerase II"/>
    <property type="evidence" value="ECO:0007669"/>
    <property type="project" value="TreeGrafter"/>
</dbReference>
<evidence type="ECO:0000256" key="1">
    <source>
        <dbReference type="SAM" id="MobiDB-lite"/>
    </source>
</evidence>
<sequence>MAGEAGEATTTAAKVAAEAAADVVTGGVVAEAGPPPDFSLWTVEDDILLKNAVEAGAAIEALAKGAVQFSQRFTVRELRERWRALLYDPVISEEAALRMLKSEALVANSGKLSSLSKLKYPQVSNRKRKLKSVRFHHYNKKRLGSEKPSSSPLERDNEEMHVKEEVESCSESSFSQMARPFPANGVRELAEAIPPKEEAYQQNPIFSCGLQPEETAGPLHSIPTGEEGVKQTLPQQVARTTEDLSGASINEAKERPSPMEQVAGVHESCDVAGLDGSRVQSSQPMLDKANAEMMEASANNTATKAFDKPLSVEIPIPEQMICVLNTEDTEIPSPPSGSVTHLPSLFSSRYFPLELKSMKCEPSLLGGGYARTDDFELSSHGLMRSVSEDKRTVGSLMKQEPMLEGLECEPKYRMKMHTSLSAAHINSADLSAHTRDNEAIDLPENAGSHMLSSMLLASQEKADDLSLLDPDAPGYLKELVLPMQAGILSHLDQDLCHTDQMADAEAVRRGTITGQEHDDGLESDQELPSFSDVEAMILDMDLDSAFDEDALARAESRRLYRRQRKTLIRLEQGARASLERTLTHHGAIAVLYGRHLRYYIKRNEVLLGRVTLDNTVDIDLGKEGRANKVSRRQATIRLMEDGLFYLKNLGRRDLSVNNIPIPNGQHAMLGSGCLIEVGGMRFIFETNRRLVKERVEEMLQNRQHAEGIRRDAAE</sequence>
<proteinExistence type="predicted"/>
<dbReference type="GO" id="GO:0044545">
    <property type="term" value="C:NSL complex"/>
    <property type="evidence" value="ECO:0007669"/>
    <property type="project" value="TreeGrafter"/>
</dbReference>
<accession>A0A9D4ZCN4</accession>
<dbReference type="InterPro" id="IPR008984">
    <property type="entry name" value="SMAD_FHA_dom_sf"/>
</dbReference>
<evidence type="ECO:0000313" key="3">
    <source>
        <dbReference type="EMBL" id="KAI5069157.1"/>
    </source>
</evidence>
<organism evidence="3 4">
    <name type="scientific">Adiantum capillus-veneris</name>
    <name type="common">Maidenhair fern</name>
    <dbReference type="NCBI Taxonomy" id="13818"/>
    <lineage>
        <taxon>Eukaryota</taxon>
        <taxon>Viridiplantae</taxon>
        <taxon>Streptophyta</taxon>
        <taxon>Embryophyta</taxon>
        <taxon>Tracheophyta</taxon>
        <taxon>Polypodiopsida</taxon>
        <taxon>Polypodiidae</taxon>
        <taxon>Polypodiales</taxon>
        <taxon>Pteridineae</taxon>
        <taxon>Pteridaceae</taxon>
        <taxon>Vittarioideae</taxon>
        <taxon>Adiantum</taxon>
    </lineage>
</organism>
<name>A0A9D4ZCN4_ADICA</name>
<feature type="domain" description="FHA" evidence="2">
    <location>
        <begin position="605"/>
        <end position="661"/>
    </location>
</feature>
<dbReference type="SUPFAM" id="SSF49879">
    <property type="entry name" value="SMAD/FHA domain"/>
    <property type="match status" value="1"/>
</dbReference>
<dbReference type="GO" id="GO:0071339">
    <property type="term" value="C:MLL1 complex"/>
    <property type="evidence" value="ECO:0007669"/>
    <property type="project" value="InterPro"/>
</dbReference>
<dbReference type="GO" id="GO:0002151">
    <property type="term" value="F:G-quadruplex RNA binding"/>
    <property type="evidence" value="ECO:0007669"/>
    <property type="project" value="InterPro"/>
</dbReference>
<dbReference type="Proteomes" id="UP000886520">
    <property type="component" value="Chromosome 15"/>
</dbReference>
<dbReference type="Gene3D" id="2.60.200.20">
    <property type="match status" value="1"/>
</dbReference>
<dbReference type="PANTHER" id="PTHR13233:SF0">
    <property type="entry name" value="MICROSPHERULE PROTEIN 1"/>
    <property type="match status" value="1"/>
</dbReference>
<comment type="caution">
    <text evidence="3">The sequence shown here is derived from an EMBL/GenBank/DDBJ whole genome shotgun (WGS) entry which is preliminary data.</text>
</comment>
<dbReference type="GO" id="GO:0031011">
    <property type="term" value="C:Ino80 complex"/>
    <property type="evidence" value="ECO:0007669"/>
    <property type="project" value="InterPro"/>
</dbReference>
<keyword evidence="4" id="KW-1185">Reference proteome</keyword>
<dbReference type="SMART" id="SM00240">
    <property type="entry name" value="FHA"/>
    <property type="match status" value="1"/>
</dbReference>
<reference evidence="3" key="1">
    <citation type="submission" date="2021-01" db="EMBL/GenBank/DDBJ databases">
        <title>Adiantum capillus-veneris genome.</title>
        <authorList>
            <person name="Fang Y."/>
            <person name="Liao Q."/>
        </authorList>
    </citation>
    <scope>NUCLEOTIDE SEQUENCE</scope>
    <source>
        <strain evidence="3">H3</strain>
        <tissue evidence="3">Leaf</tissue>
    </source>
</reference>
<dbReference type="PANTHER" id="PTHR13233">
    <property type="entry name" value="MICROSPHERULE PROTEIN 1"/>
    <property type="match status" value="1"/>
</dbReference>
<dbReference type="InterPro" id="IPR025999">
    <property type="entry name" value="MCRS_N"/>
</dbReference>
<dbReference type="PROSITE" id="PS50006">
    <property type="entry name" value="FHA_DOMAIN"/>
    <property type="match status" value="1"/>
</dbReference>
<dbReference type="AlphaFoldDB" id="A0A9D4ZCN4"/>
<gene>
    <name evidence="3" type="ORF">GOP47_0015458</name>
</gene>
<protein>
    <recommendedName>
        <fullName evidence="2">FHA domain-containing protein</fullName>
    </recommendedName>
</protein>
<evidence type="ECO:0000313" key="4">
    <source>
        <dbReference type="Proteomes" id="UP000886520"/>
    </source>
</evidence>
<dbReference type="InterPro" id="IPR000253">
    <property type="entry name" value="FHA_dom"/>
</dbReference>
<dbReference type="Pfam" id="PF00498">
    <property type="entry name" value="FHA"/>
    <property type="match status" value="1"/>
</dbReference>
<dbReference type="CDD" id="cd22687">
    <property type="entry name" value="FHA_MCRS1"/>
    <property type="match status" value="1"/>
</dbReference>
<dbReference type="Pfam" id="PF13325">
    <property type="entry name" value="MCRS_N"/>
    <property type="match status" value="1"/>
</dbReference>